<dbReference type="AlphaFoldDB" id="A0A6A7FZ54"/>
<feature type="region of interest" description="Disordered" evidence="1">
    <location>
        <begin position="224"/>
        <end position="403"/>
    </location>
</feature>
<proteinExistence type="evidence at transcript level"/>
<feature type="compositionally biased region" description="Basic and acidic residues" evidence="1">
    <location>
        <begin position="270"/>
        <end position="282"/>
    </location>
</feature>
<feature type="compositionally biased region" description="Polar residues" evidence="1">
    <location>
        <begin position="242"/>
        <end position="255"/>
    </location>
</feature>
<sequence length="544" mass="59888">MSDQGLRIPAILMQSYYNMLDNPDVCNGLKRISVRCGICRLVRYYSLTRGVTRVNRVVACEACRHCYQAYKRDIVLLNCTKGDGSCWRNLMFTKTKCRCCWVTQMLEGTPISKQLYDSISQYMPDYIKSQLRGEPIQASTLVAAERGFLTLEVNTGGDWKNVTDERAITLQNRNFLDLPEKTDINTSKEDDVEESPADMYGADAASSLSSVAVEDSIGGLTIASSMTVAPGGSSSGSGADMDTQTTAVTDPPMSSTGETGKVKKGKTRGGHQESRTTKKISVDSDNSNSSSTENLSVNKNRLKTTKKMRGSGGVKRGRNKKGVSKVEKAMASIRPGLYGISLSDDSSEGTQTTQHGGSSSKKDSQTGGVVSGLSSGVQSSNYTSSDSSEPNSAAPSPSPMEDDVILDDEFEESNVNAVQNQKVPDHMIGLLASEQKKYLKDFNPRNSARVRRKKDRIEYFDTVKTQKVNESLIHDHKGRFIANDRSLHDACDCLQDECPGCHFPCPKCRSTKCGAECRINRKYYYERIDVEGTEQFYMNKHVKI</sequence>
<feature type="compositionally biased region" description="Low complexity" evidence="1">
    <location>
        <begin position="365"/>
        <end position="395"/>
    </location>
</feature>
<evidence type="ECO:0000259" key="2">
    <source>
        <dbReference type="Pfam" id="PF14949"/>
    </source>
</evidence>
<accession>A0A6A7FZ54</accession>
<dbReference type="PANTHER" id="PTHR46536:SF3">
    <property type="entry name" value="ARF7 EFFECTOR PROTEIN C-TERMINAL DOMAIN-CONTAINING PROTEIN"/>
    <property type="match status" value="1"/>
</dbReference>
<feature type="domain" description="ARF7 effector protein C-terminal" evidence="2">
    <location>
        <begin position="431"/>
        <end position="530"/>
    </location>
</feature>
<dbReference type="PANTHER" id="PTHR46536">
    <property type="entry name" value="ARL14 EFFECTOR PROTEIN"/>
    <property type="match status" value="1"/>
</dbReference>
<evidence type="ECO:0000313" key="3">
    <source>
        <dbReference type="EMBL" id="LAC23831.1"/>
    </source>
</evidence>
<name>A0A6A7FZ54_9CRUS</name>
<feature type="compositionally biased region" description="Polar residues" evidence="1">
    <location>
        <begin position="348"/>
        <end position="359"/>
    </location>
</feature>
<organism evidence="3">
    <name type="scientific">Hirondellea gigas</name>
    <dbReference type="NCBI Taxonomy" id="1518452"/>
    <lineage>
        <taxon>Eukaryota</taxon>
        <taxon>Metazoa</taxon>
        <taxon>Ecdysozoa</taxon>
        <taxon>Arthropoda</taxon>
        <taxon>Crustacea</taxon>
        <taxon>Multicrustacea</taxon>
        <taxon>Malacostraca</taxon>
        <taxon>Eumalacostraca</taxon>
        <taxon>Peracarida</taxon>
        <taxon>Amphipoda</taxon>
        <taxon>Amphilochidea</taxon>
        <taxon>Lysianassida</taxon>
        <taxon>Lysianassidira</taxon>
        <taxon>Lysianassoidea</taxon>
        <taxon>Lysianassidae</taxon>
        <taxon>Hirondellea</taxon>
    </lineage>
</organism>
<feature type="compositionally biased region" description="Basic residues" evidence="1">
    <location>
        <begin position="300"/>
        <end position="323"/>
    </location>
</feature>
<feature type="compositionally biased region" description="Low complexity" evidence="1">
    <location>
        <begin position="283"/>
        <end position="298"/>
    </location>
</feature>
<protein>
    <submittedName>
        <fullName evidence="3">Endochitinase A-like</fullName>
    </submittedName>
</protein>
<dbReference type="EMBL" id="IACT01004649">
    <property type="protein sequence ID" value="LAC23831.1"/>
    <property type="molecule type" value="mRNA"/>
</dbReference>
<reference evidence="3" key="1">
    <citation type="submission" date="2017-11" db="EMBL/GenBank/DDBJ databases">
        <title>The sensing device of the deep-sea amphipod.</title>
        <authorList>
            <person name="Kobayashi H."/>
            <person name="Nagahama T."/>
            <person name="Arai W."/>
            <person name="Sasagawa Y."/>
            <person name="Umeda M."/>
            <person name="Hayashi T."/>
            <person name="Nikaido I."/>
            <person name="Watanabe H."/>
            <person name="Oguri K."/>
            <person name="Kitazato H."/>
            <person name="Fujioka K."/>
            <person name="Kido Y."/>
            <person name="Takami H."/>
        </authorList>
    </citation>
    <scope>NUCLEOTIDE SEQUENCE</scope>
    <source>
        <tissue evidence="3">Whole body</tissue>
    </source>
</reference>
<dbReference type="Pfam" id="PF14949">
    <property type="entry name" value="ARF7EP_C"/>
    <property type="match status" value="1"/>
</dbReference>
<evidence type="ECO:0000256" key="1">
    <source>
        <dbReference type="SAM" id="MobiDB-lite"/>
    </source>
</evidence>
<dbReference type="InterPro" id="IPR029264">
    <property type="entry name" value="ARF7EP_C"/>
</dbReference>